<evidence type="ECO:0000313" key="2">
    <source>
        <dbReference type="WBParaSite" id="RSKR_0000424800.1"/>
    </source>
</evidence>
<protein>
    <submittedName>
        <fullName evidence="2">NAD(P)H-hydrate epimerase</fullName>
    </submittedName>
</protein>
<organism evidence="1 2">
    <name type="scientific">Rhabditophanes sp. KR3021</name>
    <dbReference type="NCBI Taxonomy" id="114890"/>
    <lineage>
        <taxon>Eukaryota</taxon>
        <taxon>Metazoa</taxon>
        <taxon>Ecdysozoa</taxon>
        <taxon>Nematoda</taxon>
        <taxon>Chromadorea</taxon>
        <taxon>Rhabditida</taxon>
        <taxon>Tylenchina</taxon>
        <taxon>Panagrolaimomorpha</taxon>
        <taxon>Strongyloidoidea</taxon>
        <taxon>Alloionematidae</taxon>
        <taxon>Rhabditophanes</taxon>
    </lineage>
</organism>
<evidence type="ECO:0000313" key="1">
    <source>
        <dbReference type="Proteomes" id="UP000095286"/>
    </source>
</evidence>
<dbReference type="Proteomes" id="UP000095286">
    <property type="component" value="Unplaced"/>
</dbReference>
<reference evidence="2" key="1">
    <citation type="submission" date="2016-11" db="UniProtKB">
        <authorList>
            <consortium name="WormBaseParasite"/>
        </authorList>
    </citation>
    <scope>IDENTIFICATION</scope>
    <source>
        <strain evidence="2">KR3021</strain>
    </source>
</reference>
<proteinExistence type="predicted"/>
<name>A0AC35TTQ2_9BILA</name>
<sequence>MKFLGQADAIALDQELFNEYGFSVDQLMELAGLACAQALHAEYSNNENKNILVITGPGNNGGDGLVLARHCKLFGYPTSIYYPKQSRNKIMENLVIQCQKFDIEFLPKLPELDNYGVIVDAIFGFSFQPPLREPFGDILEKLSKTKTPIMSIDIPSGWDVEKGPENSLSTIYPDTLVSLTAPKRCAMHFKGTHYVGGRFVPDSIIKKYKLDLPKYVGSEQIIKL</sequence>
<dbReference type="WBParaSite" id="RSKR_0000424800.1">
    <property type="protein sequence ID" value="RSKR_0000424800.1"/>
    <property type="gene ID" value="RSKR_0000424800"/>
</dbReference>
<accession>A0AC35TTQ2</accession>